<dbReference type="Gene3D" id="1.10.287.470">
    <property type="entry name" value="Helix hairpin bin"/>
    <property type="match status" value="1"/>
</dbReference>
<dbReference type="Proteomes" id="UP000500938">
    <property type="component" value="Chromosome"/>
</dbReference>
<dbReference type="PANTHER" id="PTHR30469">
    <property type="entry name" value="MULTIDRUG RESISTANCE PROTEIN MDTA"/>
    <property type="match status" value="1"/>
</dbReference>
<name>A0A6M4IV07_9BACT</name>
<evidence type="ECO:0000256" key="1">
    <source>
        <dbReference type="SAM" id="MobiDB-lite"/>
    </source>
</evidence>
<evidence type="ECO:0000313" key="2">
    <source>
        <dbReference type="EMBL" id="QJR36652.1"/>
    </source>
</evidence>
<protein>
    <submittedName>
        <fullName evidence="2">Biotin/lipoyl-binding protein</fullName>
    </submittedName>
</protein>
<dbReference type="SUPFAM" id="SSF111369">
    <property type="entry name" value="HlyD-like secretion proteins"/>
    <property type="match status" value="1"/>
</dbReference>
<proteinExistence type="predicted"/>
<dbReference type="PANTHER" id="PTHR30469:SF15">
    <property type="entry name" value="HLYD FAMILY OF SECRETION PROTEINS"/>
    <property type="match status" value="1"/>
</dbReference>
<dbReference type="Gene3D" id="2.40.30.170">
    <property type="match status" value="1"/>
</dbReference>
<gene>
    <name evidence="2" type="ORF">HKW67_14600</name>
</gene>
<feature type="region of interest" description="Disordered" evidence="1">
    <location>
        <begin position="139"/>
        <end position="158"/>
    </location>
</feature>
<dbReference type="KEGG" id="ggr:HKW67_14600"/>
<dbReference type="GO" id="GO:1990281">
    <property type="term" value="C:efflux pump complex"/>
    <property type="evidence" value="ECO:0007669"/>
    <property type="project" value="TreeGrafter"/>
</dbReference>
<keyword evidence="3" id="KW-1185">Reference proteome</keyword>
<dbReference type="Gene3D" id="2.40.50.100">
    <property type="match status" value="1"/>
</dbReference>
<sequence length="327" mass="35043">MRTSILARARSIGSRHVLHALAIGGTLTALLVSFSSSPAAPSVAVRSSPPPAIPFRDYVSGAALIESANQDVMIAAPTAGVLSAMHVRVGDAVKAGDPLFTLDQRSSHAEVATRSAALAVARAELVELQESASKATLDEQRVSTIDDPRAVSDEERTSRRSALRMAQAQVATASAKVLARAAELEAALVSQNERVVRAPMNGTVLNVSARPGEAVGGTGSSAPVRLGRVDRLHVRVDIDENDAWRIRAGTRARLIMRGNDRLMADLQYEYTERYVRPKMSLTGASTERVDTRVLQLVYSLPSDRLPLYVGQQVDVIVEIVKHNAEGQ</sequence>
<organism evidence="2 3">
    <name type="scientific">Gemmatimonas groenlandica</name>
    <dbReference type="NCBI Taxonomy" id="2732249"/>
    <lineage>
        <taxon>Bacteria</taxon>
        <taxon>Pseudomonadati</taxon>
        <taxon>Gemmatimonadota</taxon>
        <taxon>Gemmatimonadia</taxon>
        <taxon>Gemmatimonadales</taxon>
        <taxon>Gemmatimonadaceae</taxon>
        <taxon>Gemmatimonas</taxon>
    </lineage>
</organism>
<evidence type="ECO:0000313" key="3">
    <source>
        <dbReference type="Proteomes" id="UP000500938"/>
    </source>
</evidence>
<accession>A0A6M4IV07</accession>
<dbReference type="GO" id="GO:0015562">
    <property type="term" value="F:efflux transmembrane transporter activity"/>
    <property type="evidence" value="ECO:0007669"/>
    <property type="project" value="TreeGrafter"/>
</dbReference>
<dbReference type="EMBL" id="CP053085">
    <property type="protein sequence ID" value="QJR36652.1"/>
    <property type="molecule type" value="Genomic_DNA"/>
</dbReference>
<dbReference type="RefSeq" id="WP_171226085.1">
    <property type="nucleotide sequence ID" value="NZ_CP053085.1"/>
</dbReference>
<dbReference type="AlphaFoldDB" id="A0A6M4IV07"/>
<reference evidence="2 3" key="1">
    <citation type="submission" date="2020-05" db="EMBL/GenBank/DDBJ databases">
        <title>Complete genome sequence of Gemmatimonas greenlandica TET16.</title>
        <authorList>
            <person name="Zeng Y."/>
        </authorList>
    </citation>
    <scope>NUCLEOTIDE SEQUENCE [LARGE SCALE GENOMIC DNA]</scope>
    <source>
        <strain evidence="2 3">TET16</strain>
    </source>
</reference>